<evidence type="ECO:0000313" key="2">
    <source>
        <dbReference type="EMBL" id="KAK9176783.1"/>
    </source>
</evidence>
<sequence>MESVIDDLFCSPLFVIDGICYERKYIDFFCECQFVLSSVRCSRIILWLCFLLDALTCYLCLFHNCCIHYDLHKIVLSTR</sequence>
<keyword evidence="1" id="KW-0472">Membrane</keyword>
<protein>
    <submittedName>
        <fullName evidence="2">Uncharacterized protein</fullName>
    </submittedName>
</protein>
<comment type="caution">
    <text evidence="2">The sequence shown here is derived from an EMBL/GenBank/DDBJ whole genome shotgun (WGS) entry which is preliminary data.</text>
</comment>
<keyword evidence="3" id="KW-1185">Reference proteome</keyword>
<proteinExistence type="predicted"/>
<feature type="transmembrane region" description="Helical" evidence="1">
    <location>
        <begin position="44"/>
        <end position="69"/>
    </location>
</feature>
<name>A0AAP0LK33_9ROSI</name>
<dbReference type="EMBL" id="JBCGBO010000025">
    <property type="protein sequence ID" value="KAK9176783.1"/>
    <property type="molecule type" value="Genomic_DNA"/>
</dbReference>
<organism evidence="2 3">
    <name type="scientific">Citrus x changshan-huyou</name>
    <dbReference type="NCBI Taxonomy" id="2935761"/>
    <lineage>
        <taxon>Eukaryota</taxon>
        <taxon>Viridiplantae</taxon>
        <taxon>Streptophyta</taxon>
        <taxon>Embryophyta</taxon>
        <taxon>Tracheophyta</taxon>
        <taxon>Spermatophyta</taxon>
        <taxon>Magnoliopsida</taxon>
        <taxon>eudicotyledons</taxon>
        <taxon>Gunneridae</taxon>
        <taxon>Pentapetalae</taxon>
        <taxon>rosids</taxon>
        <taxon>malvids</taxon>
        <taxon>Sapindales</taxon>
        <taxon>Rutaceae</taxon>
        <taxon>Aurantioideae</taxon>
        <taxon>Citrus</taxon>
    </lineage>
</organism>
<gene>
    <name evidence="2" type="ORF">WN944_028802</name>
</gene>
<accession>A0AAP0LK33</accession>
<keyword evidence="1" id="KW-1133">Transmembrane helix</keyword>
<reference evidence="2 3" key="1">
    <citation type="submission" date="2024-05" db="EMBL/GenBank/DDBJ databases">
        <title>Haplotype-resolved chromosome-level genome assembly of Huyou (Citrus changshanensis).</title>
        <authorList>
            <person name="Miao C."/>
            <person name="Chen W."/>
            <person name="Wu Y."/>
            <person name="Wang L."/>
            <person name="Zhao S."/>
            <person name="Grierson D."/>
            <person name="Xu C."/>
            <person name="Chen K."/>
        </authorList>
    </citation>
    <scope>NUCLEOTIDE SEQUENCE [LARGE SCALE GENOMIC DNA]</scope>
    <source>
        <strain evidence="2">01-14</strain>
        <tissue evidence="2">Leaf</tissue>
    </source>
</reference>
<evidence type="ECO:0000256" key="1">
    <source>
        <dbReference type="SAM" id="Phobius"/>
    </source>
</evidence>
<evidence type="ECO:0000313" key="3">
    <source>
        <dbReference type="Proteomes" id="UP001428341"/>
    </source>
</evidence>
<dbReference type="AlphaFoldDB" id="A0AAP0LK33"/>
<keyword evidence="1" id="KW-0812">Transmembrane</keyword>
<dbReference type="Proteomes" id="UP001428341">
    <property type="component" value="Unassembled WGS sequence"/>
</dbReference>